<dbReference type="Proteomes" id="UP001219518">
    <property type="component" value="Unassembled WGS sequence"/>
</dbReference>
<feature type="region of interest" description="Disordered" evidence="9">
    <location>
        <begin position="63"/>
        <end position="128"/>
    </location>
</feature>
<comment type="function">
    <text evidence="7">Involved in the establishment and dorsoventral patterning of germ layers in the embryo.</text>
</comment>
<keyword evidence="6" id="KW-0539">Nucleus</keyword>
<evidence type="ECO:0000313" key="12">
    <source>
        <dbReference type="Proteomes" id="UP001219518"/>
    </source>
</evidence>
<feature type="region of interest" description="Disordered" evidence="9">
    <location>
        <begin position="210"/>
        <end position="270"/>
    </location>
</feature>
<dbReference type="InterPro" id="IPR036638">
    <property type="entry name" value="HLH_DNA-bd_sf"/>
</dbReference>
<dbReference type="CDD" id="cd11464">
    <property type="entry name" value="bHLH_TS_TWIST"/>
    <property type="match status" value="1"/>
</dbReference>
<feature type="compositionally biased region" description="Basic residues" evidence="9">
    <location>
        <begin position="172"/>
        <end position="192"/>
    </location>
</feature>
<dbReference type="PANTHER" id="PTHR23349:SF50">
    <property type="entry name" value="PROTEIN TWIST"/>
    <property type="match status" value="1"/>
</dbReference>
<evidence type="ECO:0000259" key="10">
    <source>
        <dbReference type="PROSITE" id="PS50888"/>
    </source>
</evidence>
<reference evidence="11" key="2">
    <citation type="journal article" date="2023" name="BMC Genomics">
        <title>Pest status, molecular evolution, and epigenetic factors derived from the genome assembly of Frankliniella fusca, a thysanopteran phytovirus vector.</title>
        <authorList>
            <person name="Catto M.A."/>
            <person name="Labadie P.E."/>
            <person name="Jacobson A.L."/>
            <person name="Kennedy G.G."/>
            <person name="Srinivasan R."/>
            <person name="Hunt B.G."/>
        </authorList>
    </citation>
    <scope>NUCLEOTIDE SEQUENCE</scope>
    <source>
        <strain evidence="11">PL_HMW_Pooled</strain>
    </source>
</reference>
<evidence type="ECO:0000256" key="2">
    <source>
        <dbReference type="ARBA" id="ARBA00022782"/>
    </source>
</evidence>
<evidence type="ECO:0000256" key="8">
    <source>
        <dbReference type="ARBA" id="ARBA00072365"/>
    </source>
</evidence>
<dbReference type="InterPro" id="IPR050283">
    <property type="entry name" value="E-box_TF_Regulators"/>
</dbReference>
<evidence type="ECO:0000256" key="6">
    <source>
        <dbReference type="ARBA" id="ARBA00023242"/>
    </source>
</evidence>
<keyword evidence="12" id="KW-1185">Reference proteome</keyword>
<dbReference type="GO" id="GO:0046983">
    <property type="term" value="F:protein dimerization activity"/>
    <property type="evidence" value="ECO:0007669"/>
    <property type="project" value="InterPro"/>
</dbReference>
<feature type="region of interest" description="Disordered" evidence="9">
    <location>
        <begin position="338"/>
        <end position="378"/>
    </location>
</feature>
<dbReference type="InterPro" id="IPR011598">
    <property type="entry name" value="bHLH_dom"/>
</dbReference>
<feature type="domain" description="BHLH" evidence="10">
    <location>
        <begin position="270"/>
        <end position="321"/>
    </location>
</feature>
<keyword evidence="3" id="KW-0805">Transcription regulation</keyword>
<evidence type="ECO:0000256" key="5">
    <source>
        <dbReference type="ARBA" id="ARBA00023163"/>
    </source>
</evidence>
<dbReference type="SMART" id="SM00353">
    <property type="entry name" value="HLH"/>
    <property type="match status" value="1"/>
</dbReference>
<keyword evidence="4" id="KW-0238">DNA-binding</keyword>
<keyword evidence="1" id="KW-0217">Developmental protein</keyword>
<feature type="compositionally biased region" description="Basic residues" evidence="9">
    <location>
        <begin position="108"/>
        <end position="119"/>
    </location>
</feature>
<dbReference type="AlphaFoldDB" id="A0AAE1H1L9"/>
<evidence type="ECO:0000313" key="11">
    <source>
        <dbReference type="EMBL" id="KAK3912863.1"/>
    </source>
</evidence>
<feature type="region of interest" description="Disordered" evidence="9">
    <location>
        <begin position="140"/>
        <end position="196"/>
    </location>
</feature>
<dbReference type="PROSITE" id="PS50888">
    <property type="entry name" value="BHLH"/>
    <property type="match status" value="1"/>
</dbReference>
<evidence type="ECO:0000256" key="9">
    <source>
        <dbReference type="SAM" id="MobiDB-lite"/>
    </source>
</evidence>
<dbReference type="FunFam" id="4.10.280.10:FF:000030">
    <property type="entry name" value="Twist transcription factor"/>
    <property type="match status" value="1"/>
</dbReference>
<keyword evidence="2" id="KW-0221">Differentiation</keyword>
<evidence type="ECO:0000256" key="4">
    <source>
        <dbReference type="ARBA" id="ARBA00023125"/>
    </source>
</evidence>
<organism evidence="11 12">
    <name type="scientific">Frankliniella fusca</name>
    <dbReference type="NCBI Taxonomy" id="407009"/>
    <lineage>
        <taxon>Eukaryota</taxon>
        <taxon>Metazoa</taxon>
        <taxon>Ecdysozoa</taxon>
        <taxon>Arthropoda</taxon>
        <taxon>Hexapoda</taxon>
        <taxon>Insecta</taxon>
        <taxon>Pterygota</taxon>
        <taxon>Neoptera</taxon>
        <taxon>Paraneoptera</taxon>
        <taxon>Thysanoptera</taxon>
        <taxon>Terebrantia</taxon>
        <taxon>Thripoidea</taxon>
        <taxon>Thripidae</taxon>
        <taxon>Frankliniella</taxon>
    </lineage>
</organism>
<protein>
    <recommendedName>
        <fullName evidence="8">Protein twist</fullName>
    </recommendedName>
</protein>
<evidence type="ECO:0000256" key="3">
    <source>
        <dbReference type="ARBA" id="ARBA00023015"/>
    </source>
</evidence>
<reference evidence="11" key="1">
    <citation type="submission" date="2021-07" db="EMBL/GenBank/DDBJ databases">
        <authorList>
            <person name="Catto M.A."/>
            <person name="Jacobson A."/>
            <person name="Kennedy G."/>
            <person name="Labadie P."/>
            <person name="Hunt B.G."/>
            <person name="Srinivasan R."/>
        </authorList>
    </citation>
    <scope>NUCLEOTIDE SEQUENCE</scope>
    <source>
        <strain evidence="11">PL_HMW_Pooled</strain>
        <tissue evidence="11">Head</tissue>
    </source>
</reference>
<sequence length="404" mass="43576">MSLSYLPAMGAMGHGLGAMGTMGSGMGAMGGAYACPGTTLPTHSLEDRLHGLPLFTSSTAAFDAMGAPLSPPSSPTSSSGGGSQQLTDLSQYSASSYYQHPVPDDFHPHHHHHHQHQVPHHQDDDPLQLHPEIKQEPLTYHPTFPLTASPEHLPDHDASSLISSTTADTSLPHHHHHHHHHHAEHHHQHHQHPPPLPALLTEALCERLASGDDEDDDDLHDIKPDVVASPESRKRKLSECSSGEDGPSRLGGSACKVRRRSAQSDADTVSQRVMANVRERQRTQNLNDAFAALRKIIPTMPSDKLSKIQTLKLAARYIDFLYQVLHAGGVAALAEYNESDADSERSGSSPGPSSATRRAFRAAVGAAPSGSAASSPSNYVNHEKLSLAFSVWRMEDDWNVGAAK</sequence>
<dbReference type="InterPro" id="IPR015789">
    <property type="entry name" value="Twist-rel_bHLH"/>
</dbReference>
<dbReference type="Gene3D" id="4.10.280.10">
    <property type="entry name" value="Helix-loop-helix DNA-binding domain"/>
    <property type="match status" value="1"/>
</dbReference>
<keyword evidence="5" id="KW-0804">Transcription</keyword>
<name>A0AAE1H1L9_9NEOP</name>
<dbReference type="GO" id="GO:0000981">
    <property type="term" value="F:DNA-binding transcription factor activity, RNA polymerase II-specific"/>
    <property type="evidence" value="ECO:0007669"/>
    <property type="project" value="TreeGrafter"/>
</dbReference>
<gene>
    <name evidence="11" type="ORF">KUF71_022317</name>
</gene>
<accession>A0AAE1H1L9</accession>
<feature type="compositionally biased region" description="Polar residues" evidence="9">
    <location>
        <begin position="160"/>
        <end position="169"/>
    </location>
</feature>
<dbReference type="GO" id="GO:0030154">
    <property type="term" value="P:cell differentiation"/>
    <property type="evidence" value="ECO:0007669"/>
    <property type="project" value="UniProtKB-KW"/>
</dbReference>
<comment type="caution">
    <text evidence="11">The sequence shown here is derived from an EMBL/GenBank/DDBJ whole genome shotgun (WGS) entry which is preliminary data.</text>
</comment>
<dbReference type="EMBL" id="JAHWGI010000306">
    <property type="protein sequence ID" value="KAK3912863.1"/>
    <property type="molecule type" value="Genomic_DNA"/>
</dbReference>
<proteinExistence type="predicted"/>
<dbReference type="PANTHER" id="PTHR23349">
    <property type="entry name" value="BASIC HELIX-LOOP-HELIX TRANSCRIPTION FACTOR, TWIST"/>
    <property type="match status" value="1"/>
</dbReference>
<feature type="compositionally biased region" description="Low complexity" evidence="9">
    <location>
        <begin position="362"/>
        <end position="377"/>
    </location>
</feature>
<dbReference type="SUPFAM" id="SSF47459">
    <property type="entry name" value="HLH, helix-loop-helix DNA-binding domain"/>
    <property type="match status" value="1"/>
</dbReference>
<dbReference type="Pfam" id="PF00010">
    <property type="entry name" value="HLH"/>
    <property type="match status" value="1"/>
</dbReference>
<dbReference type="GO" id="GO:0000977">
    <property type="term" value="F:RNA polymerase II transcription regulatory region sequence-specific DNA binding"/>
    <property type="evidence" value="ECO:0007669"/>
    <property type="project" value="TreeGrafter"/>
</dbReference>
<evidence type="ECO:0000256" key="1">
    <source>
        <dbReference type="ARBA" id="ARBA00022473"/>
    </source>
</evidence>
<evidence type="ECO:0000256" key="7">
    <source>
        <dbReference type="ARBA" id="ARBA00059086"/>
    </source>
</evidence>